<dbReference type="OrthoDB" id="8609648at2"/>
<dbReference type="PANTHER" id="PTHR30250">
    <property type="entry name" value="PST FAMILY PREDICTED COLANIC ACID TRANSPORTER"/>
    <property type="match status" value="1"/>
</dbReference>
<dbReference type="PANTHER" id="PTHR30250:SF26">
    <property type="entry name" value="PSMA PROTEIN"/>
    <property type="match status" value="1"/>
</dbReference>
<accession>I5AQA3</accession>
<keyword evidence="8" id="KW-1185">Reference proteome</keyword>
<comment type="subcellular location">
    <subcellularLocation>
        <location evidence="1">Cell membrane</location>
        <topology evidence="1">Multi-pass membrane protein</topology>
    </subcellularLocation>
</comment>
<dbReference type="AlphaFoldDB" id="I5AQA3"/>
<evidence type="ECO:0000313" key="8">
    <source>
        <dbReference type="Proteomes" id="UP000005753"/>
    </source>
</evidence>
<keyword evidence="3 6" id="KW-0812">Transmembrane</keyword>
<feature type="transmembrane region" description="Helical" evidence="6">
    <location>
        <begin position="268"/>
        <end position="291"/>
    </location>
</feature>
<reference evidence="7 8" key="1">
    <citation type="submission" date="2010-08" db="EMBL/GenBank/DDBJ databases">
        <authorList>
            <consortium name="US DOE Joint Genome Institute (JGI-PGF)"/>
            <person name="Lucas S."/>
            <person name="Copeland A."/>
            <person name="Lapidus A."/>
            <person name="Cheng J.-F."/>
            <person name="Bruce D."/>
            <person name="Goodwin L."/>
            <person name="Pitluck S."/>
            <person name="Land M.L."/>
            <person name="Hauser L."/>
            <person name="Chang Y.-J."/>
            <person name="Anderson I.J."/>
            <person name="Johnson E."/>
            <person name="Mulhopadhyay B."/>
            <person name="Kyrpides N."/>
            <person name="Woyke T.J."/>
        </authorList>
    </citation>
    <scope>NUCLEOTIDE SEQUENCE [LARGE SCALE GENOMIC DNA]</scope>
    <source>
        <strain evidence="7 8">6</strain>
    </source>
</reference>
<evidence type="ECO:0008006" key="9">
    <source>
        <dbReference type="Google" id="ProtNLM"/>
    </source>
</evidence>
<feature type="transmembrane region" description="Helical" evidence="6">
    <location>
        <begin position="340"/>
        <end position="357"/>
    </location>
</feature>
<evidence type="ECO:0000256" key="3">
    <source>
        <dbReference type="ARBA" id="ARBA00022692"/>
    </source>
</evidence>
<feature type="transmembrane region" description="Helical" evidence="6">
    <location>
        <begin position="124"/>
        <end position="147"/>
    </location>
</feature>
<dbReference type="Proteomes" id="UP000005753">
    <property type="component" value="Chromosome"/>
</dbReference>
<dbReference type="EMBL" id="CM001487">
    <property type="protein sequence ID" value="EIM55976.1"/>
    <property type="molecule type" value="Genomic_DNA"/>
</dbReference>
<keyword evidence="4 6" id="KW-1133">Transmembrane helix</keyword>
<feature type="transmembrane region" description="Helical" evidence="6">
    <location>
        <begin position="445"/>
        <end position="464"/>
    </location>
</feature>
<sequence>MQINVVGNAKRNLIAGIVGKVIVMLCPFVERFAVQRILGVEYLGLGSLYSSVLSVLCLSELGFSTAMVYNMYKPAAEGDVEKMDALLDFYRKVYRVIGVAIILLGLAFIPFLPGLIKDSYPADINLISLYLIYLANTSLSYFLYAYLSSLIVVHQREDINSVITAVVKIGLTASQIAALLVTRNYYWLALMMPVFTILNNLLIAWRVRGIFPQYKAKGKLESGDVKAIKKLVAGTFIQAACGVTRNSLDSICISAFLGLVLTGVYNNYFLVMSGVNAFVGLITVSFMGGVGNHVATRDVEENYQEMKRLDFIYLWIGGWCMICLLCLYQPFMKLWMGEDMLLPMSAVGLICLYFYLLKLGDVRSMYHAANGLWWEHRYRAVCETVLNLVLNISLGKLFGVHGIILATIISLFFCNYIWGCAITFRFYFKKEHRRDYHLYQGTQSFLVMLVAALTYGVCVAIPVEGALMQLLVRAVICVLLPNVIFILAYRKTDSFQYLKGIVWGK</sequence>
<feature type="transmembrane region" description="Helical" evidence="6">
    <location>
        <begin position="93"/>
        <end position="112"/>
    </location>
</feature>
<dbReference type="STRING" id="633697.EubceDRAFT1_0111"/>
<feature type="transmembrane region" description="Helical" evidence="6">
    <location>
        <begin position="311"/>
        <end position="328"/>
    </location>
</feature>
<feature type="transmembrane region" description="Helical" evidence="6">
    <location>
        <begin position="398"/>
        <end position="424"/>
    </location>
</feature>
<evidence type="ECO:0000256" key="4">
    <source>
        <dbReference type="ARBA" id="ARBA00022989"/>
    </source>
</evidence>
<dbReference type="eggNOG" id="COG2244">
    <property type="taxonomic scope" value="Bacteria"/>
</dbReference>
<organism evidence="7 8">
    <name type="scientific">Eubacterium cellulosolvens (strain ATCC 43171 / JCM 9499 / 6)</name>
    <name type="common">Cillobacterium cellulosolvens</name>
    <dbReference type="NCBI Taxonomy" id="633697"/>
    <lineage>
        <taxon>Bacteria</taxon>
        <taxon>Bacillati</taxon>
        <taxon>Bacillota</taxon>
        <taxon>Clostridia</taxon>
        <taxon>Eubacteriales</taxon>
        <taxon>Eubacteriaceae</taxon>
        <taxon>Eubacterium</taxon>
    </lineage>
</organism>
<gene>
    <name evidence="7" type="ORF">EubceDRAFT1_0111</name>
</gene>
<keyword evidence="5 6" id="KW-0472">Membrane</keyword>
<evidence type="ECO:0000256" key="5">
    <source>
        <dbReference type="ARBA" id="ARBA00023136"/>
    </source>
</evidence>
<evidence type="ECO:0000256" key="2">
    <source>
        <dbReference type="ARBA" id="ARBA00022475"/>
    </source>
</evidence>
<dbReference type="GO" id="GO:0005886">
    <property type="term" value="C:plasma membrane"/>
    <property type="evidence" value="ECO:0007669"/>
    <property type="project" value="UniProtKB-SubCell"/>
</dbReference>
<reference evidence="7 8" key="2">
    <citation type="submission" date="2012-02" db="EMBL/GenBank/DDBJ databases">
        <title>Improved High-Quality Draft sequence of Eubacterium cellulosolvens 6.</title>
        <authorList>
            <consortium name="US DOE Joint Genome Institute"/>
            <person name="Lucas S."/>
            <person name="Han J."/>
            <person name="Lapidus A."/>
            <person name="Cheng J.-F."/>
            <person name="Goodwin L."/>
            <person name="Pitluck S."/>
            <person name="Peters L."/>
            <person name="Mikhailova N."/>
            <person name="Gu W."/>
            <person name="Detter J.C."/>
            <person name="Han C."/>
            <person name="Tapia R."/>
            <person name="Land M."/>
            <person name="Hauser L."/>
            <person name="Kyrpides N."/>
            <person name="Ivanova N."/>
            <person name="Pagani I."/>
            <person name="Johnson E."/>
            <person name="Mukhopadhyay B."/>
            <person name="Anderson I."/>
            <person name="Woyke T."/>
        </authorList>
    </citation>
    <scope>NUCLEOTIDE SEQUENCE [LARGE SCALE GENOMIC DNA]</scope>
    <source>
        <strain evidence="7 8">6</strain>
    </source>
</reference>
<feature type="transmembrane region" description="Helical" evidence="6">
    <location>
        <begin position="470"/>
        <end position="489"/>
    </location>
</feature>
<protein>
    <recommendedName>
        <fullName evidence="9">Membrane protein involved in the export of O-antigen and teichoic acid</fullName>
    </recommendedName>
</protein>
<evidence type="ECO:0000313" key="7">
    <source>
        <dbReference type="EMBL" id="EIM55976.1"/>
    </source>
</evidence>
<feature type="transmembrane region" description="Helical" evidence="6">
    <location>
        <begin position="12"/>
        <end position="34"/>
    </location>
</feature>
<dbReference type="InterPro" id="IPR050833">
    <property type="entry name" value="Poly_Biosynth_Transport"/>
</dbReference>
<name>I5AQA3_EUBC6</name>
<feature type="transmembrane region" description="Helical" evidence="6">
    <location>
        <begin position="185"/>
        <end position="205"/>
    </location>
</feature>
<evidence type="ECO:0000256" key="1">
    <source>
        <dbReference type="ARBA" id="ARBA00004651"/>
    </source>
</evidence>
<feature type="transmembrane region" description="Helical" evidence="6">
    <location>
        <begin position="159"/>
        <end position="179"/>
    </location>
</feature>
<evidence type="ECO:0000256" key="6">
    <source>
        <dbReference type="SAM" id="Phobius"/>
    </source>
</evidence>
<proteinExistence type="predicted"/>
<feature type="transmembrane region" description="Helical" evidence="6">
    <location>
        <begin position="46"/>
        <end position="72"/>
    </location>
</feature>
<dbReference type="HOGENOM" id="CLU_040274_1_0_9"/>
<keyword evidence="2" id="KW-1003">Cell membrane</keyword>